<evidence type="ECO:0000256" key="9">
    <source>
        <dbReference type="ARBA" id="ARBA00023204"/>
    </source>
</evidence>
<comment type="subcellular location">
    <subcellularLocation>
        <location evidence="2">Nucleus</location>
    </subcellularLocation>
</comment>
<feature type="region of interest" description="Disordered" evidence="14">
    <location>
        <begin position="559"/>
        <end position="602"/>
    </location>
</feature>
<dbReference type="PROSITE" id="PS51908">
    <property type="entry name" value="ZF_UBZ4"/>
    <property type="match status" value="1"/>
</dbReference>
<reference evidence="16" key="1">
    <citation type="submission" date="2020-07" db="EMBL/GenBank/DDBJ databases">
        <title>Clarias magur genome sequencing, assembly and annotation.</title>
        <authorList>
            <person name="Kushwaha B."/>
            <person name="Kumar R."/>
            <person name="Das P."/>
            <person name="Joshi C.G."/>
            <person name="Kumar D."/>
            <person name="Nagpure N.S."/>
            <person name="Pandey M."/>
            <person name="Agarwal S."/>
            <person name="Srivastava S."/>
            <person name="Singh M."/>
            <person name="Sahoo L."/>
            <person name="Jayasankar P."/>
            <person name="Meher P.K."/>
            <person name="Koringa P.G."/>
            <person name="Iquebal M.A."/>
            <person name="Das S.P."/>
            <person name="Bit A."/>
            <person name="Patnaik S."/>
            <person name="Patel N."/>
            <person name="Shah T.M."/>
            <person name="Hinsu A."/>
            <person name="Jena J.K."/>
        </authorList>
    </citation>
    <scope>NUCLEOTIDE SEQUENCE</scope>
    <source>
        <strain evidence="16">CIFAMagur01</strain>
        <tissue evidence="16">Testis</tissue>
    </source>
</reference>
<keyword evidence="7 13" id="KW-0863">Zinc-finger</keyword>
<evidence type="ECO:0000256" key="14">
    <source>
        <dbReference type="SAM" id="MobiDB-lite"/>
    </source>
</evidence>
<evidence type="ECO:0000256" key="6">
    <source>
        <dbReference type="ARBA" id="ARBA00022763"/>
    </source>
</evidence>
<evidence type="ECO:0000313" key="17">
    <source>
        <dbReference type="Proteomes" id="UP000727407"/>
    </source>
</evidence>
<evidence type="ECO:0000256" key="2">
    <source>
        <dbReference type="ARBA" id="ARBA00004123"/>
    </source>
</evidence>
<keyword evidence="5" id="KW-0479">Metal-binding</keyword>
<dbReference type="GO" id="GO:0003684">
    <property type="term" value="F:damaged DNA binding"/>
    <property type="evidence" value="ECO:0007669"/>
    <property type="project" value="TreeGrafter"/>
</dbReference>
<dbReference type="Pfam" id="PF12706">
    <property type="entry name" value="Lactamase_B_2"/>
    <property type="match status" value="1"/>
</dbReference>
<feature type="domain" description="UBZ4-type" evidence="15">
    <location>
        <begin position="109"/>
        <end position="139"/>
    </location>
</feature>
<dbReference type="GO" id="GO:0005634">
    <property type="term" value="C:nucleus"/>
    <property type="evidence" value="ECO:0007669"/>
    <property type="project" value="UniProtKB-SubCell"/>
</dbReference>
<feature type="compositionally biased region" description="Basic and acidic residues" evidence="14">
    <location>
        <begin position="22"/>
        <end position="52"/>
    </location>
</feature>
<dbReference type="FunFam" id="3.60.15.10:FF:000010">
    <property type="entry name" value="DNA cross-link repair 1A"/>
    <property type="match status" value="1"/>
</dbReference>
<dbReference type="Proteomes" id="UP000727407">
    <property type="component" value="Unassembled WGS sequence"/>
</dbReference>
<evidence type="ECO:0000256" key="5">
    <source>
        <dbReference type="ARBA" id="ARBA00022723"/>
    </source>
</evidence>
<dbReference type="GO" id="GO:0006303">
    <property type="term" value="P:double-strand break repair via nonhomologous end joining"/>
    <property type="evidence" value="ECO:0007669"/>
    <property type="project" value="TreeGrafter"/>
</dbReference>
<dbReference type="Gene3D" id="3.60.15.10">
    <property type="entry name" value="Ribonuclease Z/Hydroxyacylglutathione hydrolase-like"/>
    <property type="match status" value="1"/>
</dbReference>
<dbReference type="InterPro" id="IPR011084">
    <property type="entry name" value="DRMBL"/>
</dbReference>
<dbReference type="Gene3D" id="3.40.50.12650">
    <property type="match status" value="1"/>
</dbReference>
<feature type="compositionally biased region" description="Acidic residues" evidence="14">
    <location>
        <begin position="1"/>
        <end position="10"/>
    </location>
</feature>
<keyword evidence="17" id="KW-1185">Reference proteome</keyword>
<keyword evidence="10" id="KW-0539">Nucleus</keyword>
<comment type="similarity">
    <text evidence="3">Belongs to the DNA repair metallo-beta-lactamase (DRMBL) family.</text>
</comment>
<name>A0A8J4TJE1_CLAMG</name>
<sequence length="956" mass="106604">MSQTESESDIWEYKSLRKTKRQDKSQKPSDDGAKRRKLDRQAASKEKSENICKGRRLSSEPKTSTKQCPKSESVEVTRTDGPLTESPTPSSSQSAAVHDGSSGQHTESGGYCPVCQMPFSILFVQTAQWHVAECLENPGETSKECPDGLQCSSSISNHYKRYSHSLLAHSRALNDTESRSSILGHTPNIHQDQKTFNNDTFIYGKDSFVDSAVNLSTASSQSAFPAHESRDSSTPVHLNALQRLRSPGPKDIKKKKGWSPCTKGPKSHISSQETKIRMSTPKKANPVSHDVQAEEVKKEPCTLDDDDYISYSPLSELPAELEGKQIKKKLFHRTGLEDVSEKDDISDLLLFSDDALSDDDLFGDVLDQYKTRETRSQGDAVVKESLYTCDQLESLESHEHLMSPSCAGPTDIPHQSREKDAHVMKDSADNPHLPSPQSLVLERLRECISNTTQSNDLNSTCAVESKPLNPEMSSTQTVSVTRTQTHSRTPKKSLTKAGTSGLKQTDIGVFFGLKPLKVKKEEVSRSVEEKLQVSYGSGKSSGAAEQKSRRWKNTAVAEVTKTKEKAEEGAAQPTQTEGSRGAGAWRKKRWNRTRQTDGEAEEPKRCPFYKKIPGTSFAVDAFQYGNINGITAYFLTHFHSDHYGGLKKTSTLPIYCNKITSNLVRSKLHVDEQYIHVLPMNEECVVDGIKVTLLDANHCPGSAMLLLLLPDGQTVLHTGDFRAHPSMERYPELQCVRIQTLYLDTTYCSPEYAFPTQQEVITFAANTAFERVTLNPRTLVVCGTYSVGKEKVFLAISQVLGSKVFMSKDRYKTMCCLESEHISQCITTDMRAAQVHVLPMMQLNLKNLKVYLKRFSGTYDQLVAFKPTGWTFTQGVGVENIQPQVYGNISVYGIPYSEHSGYLELKRFVQWLRPLKIIPTVNVGSWSSRKAMNNCFSEWQAEIKAQNAGPKKSHSD</sequence>
<gene>
    <name evidence="16" type="primary">dclre1a</name>
    <name evidence="16" type="ORF">DAT39_013750</name>
</gene>
<evidence type="ECO:0000313" key="16">
    <source>
        <dbReference type="EMBL" id="KAF5896515.1"/>
    </source>
</evidence>
<evidence type="ECO:0000259" key="15">
    <source>
        <dbReference type="PROSITE" id="PS51908"/>
    </source>
</evidence>
<evidence type="ECO:0000256" key="10">
    <source>
        <dbReference type="ARBA" id="ARBA00023242"/>
    </source>
</evidence>
<feature type="region of interest" description="Disordered" evidence="14">
    <location>
        <begin position="1"/>
        <end position="107"/>
    </location>
</feature>
<dbReference type="EC" id="3.5.2.6" evidence="4"/>
<comment type="catalytic activity">
    <reaction evidence="1">
        <text>a beta-lactam + H2O = a substituted beta-amino acid</text>
        <dbReference type="Rhea" id="RHEA:20401"/>
        <dbReference type="ChEBI" id="CHEBI:15377"/>
        <dbReference type="ChEBI" id="CHEBI:35627"/>
        <dbReference type="ChEBI" id="CHEBI:140347"/>
        <dbReference type="EC" id="3.5.2.6"/>
    </reaction>
</comment>
<feature type="region of interest" description="Disordered" evidence="14">
    <location>
        <begin position="535"/>
        <end position="554"/>
    </location>
</feature>
<dbReference type="GO" id="GO:0036297">
    <property type="term" value="P:interstrand cross-link repair"/>
    <property type="evidence" value="ECO:0007669"/>
    <property type="project" value="TreeGrafter"/>
</dbReference>
<dbReference type="PANTHER" id="PTHR23240">
    <property type="entry name" value="DNA CROSS-LINK REPAIR PROTEIN PSO2/SNM1-RELATED"/>
    <property type="match status" value="1"/>
</dbReference>
<dbReference type="Pfam" id="PF07522">
    <property type="entry name" value="DRMBL"/>
    <property type="match status" value="1"/>
</dbReference>
<feature type="compositionally biased region" description="Polar residues" evidence="14">
    <location>
        <begin position="85"/>
        <end position="107"/>
    </location>
</feature>
<dbReference type="GO" id="GO:0035312">
    <property type="term" value="F:5'-3' DNA exonuclease activity"/>
    <property type="evidence" value="ECO:0007669"/>
    <property type="project" value="TreeGrafter"/>
</dbReference>
<organism evidence="16 17">
    <name type="scientific">Clarias magur</name>
    <name type="common">Asian catfish</name>
    <name type="synonym">Macropteronotus magur</name>
    <dbReference type="NCBI Taxonomy" id="1594786"/>
    <lineage>
        <taxon>Eukaryota</taxon>
        <taxon>Metazoa</taxon>
        <taxon>Chordata</taxon>
        <taxon>Craniata</taxon>
        <taxon>Vertebrata</taxon>
        <taxon>Euteleostomi</taxon>
        <taxon>Actinopterygii</taxon>
        <taxon>Neopterygii</taxon>
        <taxon>Teleostei</taxon>
        <taxon>Ostariophysi</taxon>
        <taxon>Siluriformes</taxon>
        <taxon>Clariidae</taxon>
        <taxon>Clarias</taxon>
    </lineage>
</organism>
<dbReference type="SUPFAM" id="SSF56281">
    <property type="entry name" value="Metallo-hydrolase/oxidoreductase"/>
    <property type="match status" value="1"/>
</dbReference>
<dbReference type="EMBL" id="QNUK01000273">
    <property type="protein sequence ID" value="KAF5896515.1"/>
    <property type="molecule type" value="Genomic_DNA"/>
</dbReference>
<comment type="caution">
    <text evidence="16">The sequence shown here is derived from an EMBL/GenBank/DDBJ whole genome shotgun (WGS) entry which is preliminary data.</text>
</comment>
<evidence type="ECO:0000256" key="4">
    <source>
        <dbReference type="ARBA" id="ARBA00012865"/>
    </source>
</evidence>
<feature type="region of interest" description="Disordered" evidence="14">
    <location>
        <begin position="464"/>
        <end position="499"/>
    </location>
</feature>
<accession>A0A8J4TJE1</accession>
<evidence type="ECO:0000256" key="11">
    <source>
        <dbReference type="ARBA" id="ARBA00069609"/>
    </source>
</evidence>
<keyword evidence="6 13" id="KW-0227">DNA damage</keyword>
<evidence type="ECO:0000256" key="12">
    <source>
        <dbReference type="ARBA" id="ARBA00078423"/>
    </source>
</evidence>
<protein>
    <recommendedName>
        <fullName evidence="11">DNA cross-link repair 1A protein</fullName>
        <ecNumber evidence="4">3.5.2.6</ecNumber>
    </recommendedName>
    <alternativeName>
        <fullName evidence="12">SNM1 homolog A</fullName>
    </alternativeName>
</protein>
<dbReference type="InterPro" id="IPR001279">
    <property type="entry name" value="Metallo-B-lactamas"/>
</dbReference>
<feature type="compositionally biased region" description="Low complexity" evidence="14">
    <location>
        <begin position="473"/>
        <end position="487"/>
    </location>
</feature>
<dbReference type="GO" id="GO:0008270">
    <property type="term" value="F:zinc ion binding"/>
    <property type="evidence" value="ECO:0007669"/>
    <property type="project" value="UniProtKB-KW"/>
</dbReference>
<dbReference type="OrthoDB" id="262529at2759"/>
<dbReference type="AlphaFoldDB" id="A0A8J4TJE1"/>
<evidence type="ECO:0000256" key="1">
    <source>
        <dbReference type="ARBA" id="ARBA00001526"/>
    </source>
</evidence>
<dbReference type="SMART" id="SM00849">
    <property type="entry name" value="Lactamase_B"/>
    <property type="match status" value="1"/>
</dbReference>
<keyword evidence="9 13" id="KW-0234">DNA repair</keyword>
<dbReference type="FunFam" id="3.40.50.12650:FF:000001">
    <property type="entry name" value="DNA cross-link repair 1A"/>
    <property type="match status" value="1"/>
</dbReference>
<feature type="compositionally biased region" description="Polar residues" evidence="14">
    <location>
        <begin position="60"/>
        <end position="71"/>
    </location>
</feature>
<feature type="compositionally biased region" description="Basic and acidic residues" evidence="14">
    <location>
        <begin position="414"/>
        <end position="429"/>
    </location>
</feature>
<evidence type="ECO:0000256" key="3">
    <source>
        <dbReference type="ARBA" id="ARBA00010304"/>
    </source>
</evidence>
<dbReference type="InterPro" id="IPR006642">
    <property type="entry name" value="Rad18_UBZ4"/>
</dbReference>
<dbReference type="GO" id="GO:0008800">
    <property type="term" value="F:beta-lactamase activity"/>
    <property type="evidence" value="ECO:0007669"/>
    <property type="project" value="UniProtKB-EC"/>
</dbReference>
<keyword evidence="8" id="KW-0862">Zinc</keyword>
<feature type="region of interest" description="Disordered" evidence="14">
    <location>
        <begin position="246"/>
        <end position="297"/>
    </location>
</feature>
<proteinExistence type="inferred from homology"/>
<evidence type="ECO:0000256" key="13">
    <source>
        <dbReference type="PROSITE-ProRule" id="PRU01256"/>
    </source>
</evidence>
<evidence type="ECO:0000256" key="8">
    <source>
        <dbReference type="ARBA" id="ARBA00022833"/>
    </source>
</evidence>
<dbReference type="InterPro" id="IPR036866">
    <property type="entry name" value="RibonucZ/Hydroxyglut_hydro"/>
</dbReference>
<feature type="region of interest" description="Disordered" evidence="14">
    <location>
        <begin position="400"/>
        <end position="435"/>
    </location>
</feature>
<evidence type="ECO:0000256" key="7">
    <source>
        <dbReference type="ARBA" id="ARBA00022771"/>
    </source>
</evidence>
<dbReference type="PANTHER" id="PTHR23240:SF6">
    <property type="entry name" value="DNA CROSS-LINK REPAIR 1A PROTEIN"/>
    <property type="match status" value="1"/>
</dbReference>